<evidence type="ECO:0000256" key="4">
    <source>
        <dbReference type="ARBA" id="ARBA00022729"/>
    </source>
</evidence>
<dbReference type="Pfam" id="PF03480">
    <property type="entry name" value="DctP"/>
    <property type="match status" value="1"/>
</dbReference>
<keyword evidence="4" id="KW-0732">Signal</keyword>
<dbReference type="InterPro" id="IPR018389">
    <property type="entry name" value="DctP_fam"/>
</dbReference>
<dbReference type="Proteomes" id="UP001225957">
    <property type="component" value="Unassembled WGS sequence"/>
</dbReference>
<evidence type="ECO:0000313" key="7">
    <source>
        <dbReference type="Proteomes" id="UP001225957"/>
    </source>
</evidence>
<dbReference type="InterPro" id="IPR038404">
    <property type="entry name" value="TRAP_DctP_sf"/>
</dbReference>
<evidence type="ECO:0000256" key="5">
    <source>
        <dbReference type="SAM" id="MobiDB-lite"/>
    </source>
</evidence>
<protein>
    <submittedName>
        <fullName evidence="6">TRAP transporter substrate-binding protein</fullName>
    </submittedName>
</protein>
<dbReference type="PIRSF" id="PIRSF006470">
    <property type="entry name" value="DctB"/>
    <property type="match status" value="1"/>
</dbReference>
<feature type="compositionally biased region" description="Basic and acidic residues" evidence="5">
    <location>
        <begin position="1"/>
        <end position="10"/>
    </location>
</feature>
<evidence type="ECO:0000256" key="2">
    <source>
        <dbReference type="ARBA" id="ARBA00009023"/>
    </source>
</evidence>
<comment type="similarity">
    <text evidence="2">Belongs to the bacterial solute-binding protein 7 family.</text>
</comment>
<dbReference type="PANTHER" id="PTHR33376:SF4">
    <property type="entry name" value="SIALIC ACID-BINDING PERIPLASMIC PROTEIN SIAP"/>
    <property type="match status" value="1"/>
</dbReference>
<comment type="caution">
    <text evidence="6">The sequence shown here is derived from an EMBL/GenBank/DDBJ whole genome shotgun (WGS) entry which is preliminary data.</text>
</comment>
<dbReference type="Gene3D" id="3.40.190.170">
    <property type="entry name" value="Bacterial extracellular solute-binding protein, family 7"/>
    <property type="match status" value="1"/>
</dbReference>
<name>A0ABT6UZB0_9GAMM</name>
<dbReference type="InterPro" id="IPR004682">
    <property type="entry name" value="TRAP_DctP"/>
</dbReference>
<feature type="region of interest" description="Disordered" evidence="5">
    <location>
        <begin position="1"/>
        <end position="21"/>
    </location>
</feature>
<gene>
    <name evidence="6" type="ORF">QLQ83_09400</name>
</gene>
<dbReference type="PANTHER" id="PTHR33376">
    <property type="match status" value="1"/>
</dbReference>
<organism evidence="6 7">
    <name type="scientific">Halomonas rhizosphaerae</name>
    <dbReference type="NCBI Taxonomy" id="3043296"/>
    <lineage>
        <taxon>Bacteria</taxon>
        <taxon>Pseudomonadati</taxon>
        <taxon>Pseudomonadota</taxon>
        <taxon>Gammaproteobacteria</taxon>
        <taxon>Oceanospirillales</taxon>
        <taxon>Halomonadaceae</taxon>
        <taxon>Halomonas</taxon>
    </lineage>
</organism>
<keyword evidence="3" id="KW-0813">Transport</keyword>
<evidence type="ECO:0000256" key="3">
    <source>
        <dbReference type="ARBA" id="ARBA00022448"/>
    </source>
</evidence>
<evidence type="ECO:0000256" key="1">
    <source>
        <dbReference type="ARBA" id="ARBA00004196"/>
    </source>
</evidence>
<evidence type="ECO:0000313" key="6">
    <source>
        <dbReference type="EMBL" id="MDI5891312.1"/>
    </source>
</evidence>
<keyword evidence="7" id="KW-1185">Reference proteome</keyword>
<dbReference type="NCBIfam" id="TIGR00787">
    <property type="entry name" value="dctP"/>
    <property type="match status" value="1"/>
</dbReference>
<dbReference type="EMBL" id="JASCQP010000024">
    <property type="protein sequence ID" value="MDI5891312.1"/>
    <property type="molecule type" value="Genomic_DNA"/>
</dbReference>
<reference evidence="6 7" key="1">
    <citation type="submission" date="2023-04" db="EMBL/GenBank/DDBJ databases">
        <title>Halomonas strains isolated from rhizosphere soil.</title>
        <authorList>
            <person name="Xu L."/>
            <person name="Sun J.-Q."/>
        </authorList>
    </citation>
    <scope>NUCLEOTIDE SEQUENCE [LARGE SCALE GENOMIC DNA]</scope>
    <source>
        <strain evidence="6 7">LR5S20</strain>
    </source>
</reference>
<dbReference type="NCBIfam" id="NF037995">
    <property type="entry name" value="TRAP_S1"/>
    <property type="match status" value="1"/>
</dbReference>
<dbReference type="SUPFAM" id="SSF53850">
    <property type="entry name" value="Periplasmic binding protein-like II"/>
    <property type="match status" value="1"/>
</dbReference>
<accession>A0ABT6UZB0</accession>
<proteinExistence type="inferred from homology"/>
<dbReference type="CDD" id="cd13603">
    <property type="entry name" value="PBP2_TRAP_Siap_TeaA_like"/>
    <property type="match status" value="1"/>
</dbReference>
<sequence>MSRHGLETAREGATTGQDTYNNKSALEYPMKMIKTAFASASLALSLTPALGLAQTELQFGHVGNPGSLFDASAKEFAERANERLGDDYEVVVYGSSQLGGDSSMMQKLKLGQLTFTLPSTVMSSVVDEFGLFEMPYLIKDREHMKRVIDEVLEPDLFPLAEEEGYKILAVWENGFRQITNNERPINTPEDLDGLKLRTPKGTWRVRMFEEYGANPSPMALSEVFTALQTGTMDGQENPLVQIYSQKFQEVQDYLSMTNHVYTPAYVVVSSNHWEDLPEDVRDVLAETAREVQDFVYETAARQDEELLGEMEAAGMEVNEADKQAFIDASGPIYDLFDEEVEGGGDLVDRVLALGQEE</sequence>
<dbReference type="RefSeq" id="WP_282735266.1">
    <property type="nucleotide sequence ID" value="NZ_JASCQP010000024.1"/>
</dbReference>
<comment type="subcellular location">
    <subcellularLocation>
        <location evidence="1">Cell envelope</location>
    </subcellularLocation>
</comment>